<name>A0A016UCC3_9BILA</name>
<dbReference type="OrthoDB" id="10593004at2759"/>
<feature type="transmembrane region" description="Helical" evidence="2">
    <location>
        <begin position="16"/>
        <end position="36"/>
    </location>
</feature>
<comment type="caution">
    <text evidence="3">The sequence shown here is derived from an EMBL/GenBank/DDBJ whole genome shotgun (WGS) entry which is preliminary data.</text>
</comment>
<keyword evidence="2" id="KW-0472">Membrane</keyword>
<protein>
    <submittedName>
        <fullName evidence="3">Uncharacterized protein</fullName>
    </submittedName>
</protein>
<keyword evidence="4" id="KW-1185">Reference proteome</keyword>
<accession>A0A016UCC3</accession>
<feature type="region of interest" description="Disordered" evidence="1">
    <location>
        <begin position="58"/>
        <end position="85"/>
    </location>
</feature>
<reference evidence="4" key="1">
    <citation type="journal article" date="2015" name="Nat. Genet.">
        <title>The genome and transcriptome of the zoonotic hookworm Ancylostoma ceylanicum identify infection-specific gene families.</title>
        <authorList>
            <person name="Schwarz E.M."/>
            <person name="Hu Y."/>
            <person name="Antoshechkin I."/>
            <person name="Miller M.M."/>
            <person name="Sternberg P.W."/>
            <person name="Aroian R.V."/>
        </authorList>
    </citation>
    <scope>NUCLEOTIDE SEQUENCE</scope>
    <source>
        <strain evidence="4">HY135</strain>
    </source>
</reference>
<evidence type="ECO:0000313" key="4">
    <source>
        <dbReference type="Proteomes" id="UP000024635"/>
    </source>
</evidence>
<sequence>MEHGWSKRLFSLKLELYAHFSSLMCVGLALLSSFVCSSKKEELKASVEMPAASAQSKSKFSREAAPLPVQKTQAIEKTSSSQLTHSIEKTSNTRWMCRIHSSSVSIKAQNEAVRKVTRMRKPSHRLRGVELAYIRAC</sequence>
<feature type="compositionally biased region" description="Polar residues" evidence="1">
    <location>
        <begin position="70"/>
        <end position="85"/>
    </location>
</feature>
<dbReference type="EMBL" id="JARK01001382">
    <property type="protein sequence ID" value="EYC12556.1"/>
    <property type="molecule type" value="Genomic_DNA"/>
</dbReference>
<evidence type="ECO:0000256" key="1">
    <source>
        <dbReference type="SAM" id="MobiDB-lite"/>
    </source>
</evidence>
<organism evidence="3 4">
    <name type="scientific">Ancylostoma ceylanicum</name>
    <dbReference type="NCBI Taxonomy" id="53326"/>
    <lineage>
        <taxon>Eukaryota</taxon>
        <taxon>Metazoa</taxon>
        <taxon>Ecdysozoa</taxon>
        <taxon>Nematoda</taxon>
        <taxon>Chromadorea</taxon>
        <taxon>Rhabditida</taxon>
        <taxon>Rhabditina</taxon>
        <taxon>Rhabditomorpha</taxon>
        <taxon>Strongyloidea</taxon>
        <taxon>Ancylostomatidae</taxon>
        <taxon>Ancylostomatinae</taxon>
        <taxon>Ancylostoma</taxon>
    </lineage>
</organism>
<evidence type="ECO:0000256" key="2">
    <source>
        <dbReference type="SAM" id="Phobius"/>
    </source>
</evidence>
<keyword evidence="2" id="KW-0812">Transmembrane</keyword>
<evidence type="ECO:0000313" key="3">
    <source>
        <dbReference type="EMBL" id="EYC12556.1"/>
    </source>
</evidence>
<dbReference type="Proteomes" id="UP000024635">
    <property type="component" value="Unassembled WGS sequence"/>
</dbReference>
<proteinExistence type="predicted"/>
<dbReference type="AlphaFoldDB" id="A0A016UCC3"/>
<gene>
    <name evidence="3" type="primary">Acey_s0046.g1301</name>
    <name evidence="3" type="ORF">Y032_0046g1301</name>
</gene>
<keyword evidence="2" id="KW-1133">Transmembrane helix</keyword>